<comment type="caution">
    <text evidence="1">The sequence shown here is derived from an EMBL/GenBank/DDBJ whole genome shotgun (WGS) entry which is preliminary data.</text>
</comment>
<protein>
    <recommendedName>
        <fullName evidence="3">Natural product</fullName>
    </recommendedName>
</protein>
<gene>
    <name evidence="1" type="ORF">KE626_23725</name>
</gene>
<sequence>MKKLKLKALHLGATEVLSREQLKNVLGGTGSAGSGDGHCKTGKCKLYVSDLGITVDGDCTDFHEGGTIRCSCVNGDYQTDPNTWSACNI</sequence>
<dbReference type="Proteomes" id="UP000676386">
    <property type="component" value="Unassembled WGS sequence"/>
</dbReference>
<keyword evidence="2" id="KW-1185">Reference proteome</keyword>
<dbReference type="RefSeq" id="WP_211975497.1">
    <property type="nucleotide sequence ID" value="NZ_CBFHAM010000008.1"/>
</dbReference>
<reference evidence="1 2" key="1">
    <citation type="submission" date="2021-04" db="EMBL/GenBank/DDBJ databases">
        <title>Chitinophaga sp. nov., isolated from the rhizosphere soil.</title>
        <authorList>
            <person name="He S."/>
        </authorList>
    </citation>
    <scope>NUCLEOTIDE SEQUENCE [LARGE SCALE GENOMIC DNA]</scope>
    <source>
        <strain evidence="1 2">2R12</strain>
    </source>
</reference>
<organism evidence="1 2">
    <name type="scientific">Chitinophaga hostae</name>
    <dbReference type="NCBI Taxonomy" id="2831022"/>
    <lineage>
        <taxon>Bacteria</taxon>
        <taxon>Pseudomonadati</taxon>
        <taxon>Bacteroidota</taxon>
        <taxon>Chitinophagia</taxon>
        <taxon>Chitinophagales</taxon>
        <taxon>Chitinophagaceae</taxon>
        <taxon>Chitinophaga</taxon>
    </lineage>
</organism>
<dbReference type="EMBL" id="JAGTXB010000014">
    <property type="protein sequence ID" value="MBS0030356.1"/>
    <property type="molecule type" value="Genomic_DNA"/>
</dbReference>
<accession>A0ABS5J567</accession>
<proteinExistence type="predicted"/>
<evidence type="ECO:0000313" key="2">
    <source>
        <dbReference type="Proteomes" id="UP000676386"/>
    </source>
</evidence>
<evidence type="ECO:0008006" key="3">
    <source>
        <dbReference type="Google" id="ProtNLM"/>
    </source>
</evidence>
<evidence type="ECO:0000313" key="1">
    <source>
        <dbReference type="EMBL" id="MBS0030356.1"/>
    </source>
</evidence>
<name>A0ABS5J567_9BACT</name>